<dbReference type="EMBL" id="LN879430">
    <property type="protein sequence ID" value="CUH91612.1"/>
    <property type="molecule type" value="Genomic_DNA"/>
</dbReference>
<name>A0A0K8J287_9FIRM</name>
<feature type="transmembrane region" description="Helical" evidence="1">
    <location>
        <begin position="28"/>
        <end position="46"/>
    </location>
</feature>
<feature type="transmembrane region" description="Helical" evidence="1">
    <location>
        <begin position="90"/>
        <end position="115"/>
    </location>
</feature>
<dbReference type="AlphaFoldDB" id="A0A0K8J287"/>
<proteinExistence type="predicted"/>
<evidence type="ECO:0000313" key="3">
    <source>
        <dbReference type="Proteomes" id="UP000196053"/>
    </source>
</evidence>
<dbReference type="KEGG" id="hsd:SD1D_0049"/>
<keyword evidence="3" id="KW-1185">Reference proteome</keyword>
<dbReference type="Proteomes" id="UP000196053">
    <property type="component" value="Chromosome I"/>
</dbReference>
<keyword evidence="1" id="KW-1133">Transmembrane helix</keyword>
<reference evidence="3" key="1">
    <citation type="submission" date="2015-09" db="EMBL/GenBank/DDBJ databases">
        <authorList>
            <person name="Wibberg D."/>
        </authorList>
    </citation>
    <scope>NUCLEOTIDE SEQUENCE [LARGE SCALE GENOMIC DNA]</scope>
    <source>
        <strain evidence="3">SD1D</strain>
    </source>
</reference>
<protein>
    <submittedName>
        <fullName evidence="2">Putative membrane protein</fullName>
    </submittedName>
</protein>
<evidence type="ECO:0000256" key="1">
    <source>
        <dbReference type="SAM" id="Phobius"/>
    </source>
</evidence>
<feature type="transmembrane region" description="Helical" evidence="1">
    <location>
        <begin position="127"/>
        <end position="144"/>
    </location>
</feature>
<keyword evidence="1" id="KW-0812">Transmembrane</keyword>
<dbReference type="RefSeq" id="WP_058257068.1">
    <property type="nucleotide sequence ID" value="NZ_DUPS01000020.1"/>
</dbReference>
<accession>A0A0K8J287</accession>
<gene>
    <name evidence="2" type="ORF">SD1D_0049</name>
</gene>
<keyword evidence="1" id="KW-0472">Membrane</keyword>
<dbReference type="OrthoDB" id="2067602at2"/>
<sequence>MWEFIVRVLLGLFLMVVAIKDLISKKISLWIVILCIILLSICIPFCKALTLLDRILGISLGLGVLILSKITEGKIGMGDGLVLSVTGMGLGFWSNLELFALALAFAALFSMFLLVFRLAGRKNSIPFLPFMFISYLFLCIPVWSEII</sequence>
<organism evidence="2 3">
    <name type="scientific">Herbinix luporum</name>
    <dbReference type="NCBI Taxonomy" id="1679721"/>
    <lineage>
        <taxon>Bacteria</taxon>
        <taxon>Bacillati</taxon>
        <taxon>Bacillota</taxon>
        <taxon>Clostridia</taxon>
        <taxon>Lachnospirales</taxon>
        <taxon>Lachnospiraceae</taxon>
        <taxon>Herbinix</taxon>
    </lineage>
</organism>
<evidence type="ECO:0000313" key="2">
    <source>
        <dbReference type="EMBL" id="CUH91612.1"/>
    </source>
</evidence>